<evidence type="ECO:0000256" key="1">
    <source>
        <dbReference type="SAM" id="MobiDB-lite"/>
    </source>
</evidence>
<evidence type="ECO:0000313" key="2">
    <source>
        <dbReference type="EMBL" id="CBK39200.1"/>
    </source>
</evidence>
<protein>
    <submittedName>
        <fullName evidence="2">EC1118_1B15_2795p</fullName>
    </submittedName>
</protein>
<reference evidence="2 3" key="1">
    <citation type="journal article" date="2009" name="Proc. Natl. Acad. Sci. U.S.A.">
        <title>Eukaryote-to-eukaryote gene transfer events revealed by the genome sequence of the wine yeast Saccharomyces cerevisiae EC1118.</title>
        <authorList>
            <person name="Novo M."/>
            <person name="Bigey F."/>
            <person name="Beyne E."/>
            <person name="Galeote V."/>
            <person name="Gavory F."/>
            <person name="Mallet S."/>
            <person name="Cambot B."/>
            <person name="Legras J.L."/>
            <person name="Wincker P."/>
            <person name="Casaregola S."/>
            <person name="Dequin S."/>
        </authorList>
    </citation>
    <scope>NUCLEOTIDE SEQUENCE [LARGE SCALE GENOMIC DNA]</scope>
    <source>
        <strain evidence="3">Lalvin EC1118 / Prise de mousse</strain>
    </source>
</reference>
<gene>
    <name evidence="2" type="ORF">EC1118_1B15_2795g</name>
</gene>
<dbReference type="HOGENOM" id="CLU_3175645_0_0_1"/>
<accession>D3UEM0</accession>
<organism evidence="2 3">
    <name type="scientific">Saccharomyces cerevisiae (strain Lalvin EC1118 / Prise de mousse)</name>
    <name type="common">Baker's yeast</name>
    <dbReference type="NCBI Taxonomy" id="643680"/>
    <lineage>
        <taxon>Eukaryota</taxon>
        <taxon>Fungi</taxon>
        <taxon>Dikarya</taxon>
        <taxon>Ascomycota</taxon>
        <taxon>Saccharomycotina</taxon>
        <taxon>Saccharomycetes</taxon>
        <taxon>Saccharomycetales</taxon>
        <taxon>Saccharomycetaceae</taxon>
        <taxon>Saccharomyces</taxon>
    </lineage>
</organism>
<proteinExistence type="predicted"/>
<name>D3UEM0_YEAS8</name>
<dbReference type="AlphaFoldDB" id="D3UEM0"/>
<dbReference type="Proteomes" id="UP000000286">
    <property type="component" value="Chromosome II"/>
</dbReference>
<feature type="region of interest" description="Disordered" evidence="1">
    <location>
        <begin position="22"/>
        <end position="47"/>
    </location>
</feature>
<sequence length="47" mass="5170">MQVYCNVLCRCGRGADVLRDRVGPRTKRANQASPPVGRHSSRLMCPG</sequence>
<dbReference type="EMBL" id="FN393060">
    <property type="protein sequence ID" value="CBK39200.1"/>
    <property type="molecule type" value="Genomic_DNA"/>
</dbReference>
<evidence type="ECO:0000313" key="3">
    <source>
        <dbReference type="Proteomes" id="UP000000286"/>
    </source>
</evidence>